<dbReference type="Proteomes" id="UP001627284">
    <property type="component" value="Unassembled WGS sequence"/>
</dbReference>
<dbReference type="EMBL" id="JBJKTR010000007">
    <property type="protein sequence ID" value="KAL3363314.1"/>
    <property type="molecule type" value="Genomic_DNA"/>
</dbReference>
<evidence type="ECO:0000313" key="1">
    <source>
        <dbReference type="EMBL" id="KAL3363314.1"/>
    </source>
</evidence>
<protein>
    <submittedName>
        <fullName evidence="1">Uncharacterized protein</fullName>
    </submittedName>
</protein>
<reference evidence="1 2" key="1">
    <citation type="submission" date="2024-05" db="EMBL/GenBank/DDBJ databases">
        <title>De novo assembly of an allotetraploid wild potato.</title>
        <authorList>
            <person name="Hosaka A.J."/>
        </authorList>
    </citation>
    <scope>NUCLEOTIDE SEQUENCE [LARGE SCALE GENOMIC DNA]</scope>
    <source>
        <tissue evidence="1">Young leaves</tissue>
    </source>
</reference>
<keyword evidence="2" id="KW-1185">Reference proteome</keyword>
<gene>
    <name evidence="1" type="ORF">AABB24_012548</name>
</gene>
<organism evidence="1 2">
    <name type="scientific">Solanum stoloniferum</name>
    <dbReference type="NCBI Taxonomy" id="62892"/>
    <lineage>
        <taxon>Eukaryota</taxon>
        <taxon>Viridiplantae</taxon>
        <taxon>Streptophyta</taxon>
        <taxon>Embryophyta</taxon>
        <taxon>Tracheophyta</taxon>
        <taxon>Spermatophyta</taxon>
        <taxon>Magnoliopsida</taxon>
        <taxon>eudicotyledons</taxon>
        <taxon>Gunneridae</taxon>
        <taxon>Pentapetalae</taxon>
        <taxon>asterids</taxon>
        <taxon>lamiids</taxon>
        <taxon>Solanales</taxon>
        <taxon>Solanaceae</taxon>
        <taxon>Solanoideae</taxon>
        <taxon>Solaneae</taxon>
        <taxon>Solanum</taxon>
    </lineage>
</organism>
<evidence type="ECO:0000313" key="2">
    <source>
        <dbReference type="Proteomes" id="UP001627284"/>
    </source>
</evidence>
<proteinExistence type="predicted"/>
<name>A0ABD2U3E2_9SOLN</name>
<sequence length="102" mass="11665">MEMGFCEVWWCEWCCCGFFGCVKAVSVGRAVGFVMTASFSGVVSSPEKMMRAKRDTGQWGCLGCCLGMSPEKGEKKPKGFWWWTQVVVWKLFRWCLAGKRRK</sequence>
<dbReference type="AlphaFoldDB" id="A0ABD2U3E2"/>
<comment type="caution">
    <text evidence="1">The sequence shown here is derived from an EMBL/GenBank/DDBJ whole genome shotgun (WGS) entry which is preliminary data.</text>
</comment>
<accession>A0ABD2U3E2</accession>